<feature type="region of interest" description="Disordered" evidence="1">
    <location>
        <begin position="988"/>
        <end position="1026"/>
    </location>
</feature>
<reference evidence="4" key="1">
    <citation type="submission" date="2025-08" db="UniProtKB">
        <authorList>
            <consortium name="RefSeq"/>
        </authorList>
    </citation>
    <scope>IDENTIFICATION</scope>
</reference>
<protein>
    <submittedName>
        <fullName evidence="4">von Willebrand factor A domain-containing protein 3A-like</fullName>
    </submittedName>
</protein>
<dbReference type="InterPro" id="IPR002035">
    <property type="entry name" value="VWF_A"/>
</dbReference>
<dbReference type="Gene3D" id="3.40.50.410">
    <property type="entry name" value="von Willebrand factor, type A domain"/>
    <property type="match status" value="1"/>
</dbReference>
<keyword evidence="3" id="KW-1185">Reference proteome</keyword>
<dbReference type="PANTHER" id="PTHR46478">
    <property type="entry name" value="VON WILLEBRAND FACTOR A DOMAIN-CONTAINING PROTEIN 3A"/>
    <property type="match status" value="1"/>
</dbReference>
<evidence type="ECO:0000313" key="3">
    <source>
        <dbReference type="Proteomes" id="UP000515163"/>
    </source>
</evidence>
<accession>A0A6P8J5K7</accession>
<dbReference type="Pfam" id="PF13768">
    <property type="entry name" value="VWA_3"/>
    <property type="match status" value="3"/>
</dbReference>
<dbReference type="InParanoid" id="A0A6P8J5K7"/>
<dbReference type="PANTHER" id="PTHR46478:SF1">
    <property type="entry name" value="VON WILLEBRAND FACTOR A DOMAIN-CONTAINING PROTEIN 3A"/>
    <property type="match status" value="1"/>
</dbReference>
<dbReference type="KEGG" id="aten:116308647"/>
<dbReference type="RefSeq" id="XP_031574982.1">
    <property type="nucleotide sequence ID" value="XM_031719122.1"/>
</dbReference>
<dbReference type="PROSITE" id="PS50234">
    <property type="entry name" value="VWFA"/>
    <property type="match status" value="1"/>
</dbReference>
<feature type="region of interest" description="Disordered" evidence="1">
    <location>
        <begin position="519"/>
        <end position="591"/>
    </location>
</feature>
<dbReference type="SUPFAM" id="SSF53300">
    <property type="entry name" value="vWA-like"/>
    <property type="match status" value="2"/>
</dbReference>
<gene>
    <name evidence="4" type="primary">LOC116308647</name>
</gene>
<feature type="compositionally biased region" description="Polar residues" evidence="1">
    <location>
        <begin position="1003"/>
        <end position="1014"/>
    </location>
</feature>
<dbReference type="InterPro" id="IPR036465">
    <property type="entry name" value="vWFA_dom_sf"/>
</dbReference>
<evidence type="ECO:0000256" key="1">
    <source>
        <dbReference type="SAM" id="MobiDB-lite"/>
    </source>
</evidence>
<sequence length="1026" mass="116155">VRPLWSVVRDVNARIIDEALFWVNTLKPSGGCNLLGALKHVLKRKEIDSIILVLGNTPDQSPQIICDYVRESIAGRSVPLHTVAYDCTVSSTNIFLNDLAEQTKGRYHCYASTSDEQIMTGTDLSLLNNEVKKARQVLKKIQELRAGASLNQSYSMEDRSMDSYALESFSLETTENQIISTRNFTDSSPLVVEHPSFPARTSQDWLQQHGLKAKGLNLYQVLAPNAYSYVDGYISSINRKVQSKVHEMSMAQFRWHDGTVKNVHVDPTLLFDYQRHLEAAVHLYKRRTEWLSVGCRKIFGTVVEKRVVIIVDMSICMSPAVLRLYEHMRLLLEQQMANKTSYNVICFGDKVEMFRTSMVEPSPEYLEATWKWFLQRGCKGSRNFLDAFRLAVENDEELKHGIDVEGIYLITSGVPDEPKEIVCGFVSEALAGRNTTLHTIFYEVDDEDGLVAIPGRFCDRVDTAVVLREMAHVVQGRFHWYRNGAIIESDDLRTVINEMDKAFNYSQKTAMLLETVRRKKVETTPDSTDSENQLVPRPPSASKTKMALTPPRHTALTKARMNSLQASSQSTKKSRPHSASSQTKESTLKALCWKPPTANATSTLIPVPPAPKNFVVKERKSSLVKASQQTFYTEVKNETGAVYTQYPTNITKKTRKPITPAYIPDKEEAVTTREWMRHYSLSKLKLDLNSIVGTSECSHAKGKVQTLGHSVPARYCTIFPSIEVKGVVKHLHLLPHELLDYEEQVEKVMKRYVKRMQWLMSGSRRVFGTVVEKKVIVLIDTSGSMVTSMDELKRELAALMWDQIRKHTTKFNLVRFSTEAVPWKPNLMSTSDETCQEAVEWVSEFEANGSTCTLEALQRAFDDPEIQGIYLLTDGKPDHSTTMVLRELAKLNSARNVRIHCTSFNCDDSAANKFLQLLASQTGGRFHRCQGDSDGHVFTHRLLTDGFRDDEPLSMPVFEGDDLRRLASEIALCRKFLMQARSYRALFPDKTKGNKQHSRSKSVDNLQAKNAPSSNHERNPSGILVR</sequence>
<feature type="compositionally biased region" description="Polar residues" evidence="1">
    <location>
        <begin position="560"/>
        <end position="585"/>
    </location>
</feature>
<feature type="compositionally biased region" description="Polar residues" evidence="1">
    <location>
        <begin position="524"/>
        <end position="533"/>
    </location>
</feature>
<dbReference type="CDD" id="cd00198">
    <property type="entry name" value="vWFA"/>
    <property type="match status" value="1"/>
</dbReference>
<organism evidence="3 4">
    <name type="scientific">Actinia tenebrosa</name>
    <name type="common">Australian red waratah sea anemone</name>
    <dbReference type="NCBI Taxonomy" id="6105"/>
    <lineage>
        <taxon>Eukaryota</taxon>
        <taxon>Metazoa</taxon>
        <taxon>Cnidaria</taxon>
        <taxon>Anthozoa</taxon>
        <taxon>Hexacorallia</taxon>
        <taxon>Actiniaria</taxon>
        <taxon>Actiniidae</taxon>
        <taxon>Actinia</taxon>
    </lineage>
</organism>
<feature type="non-terminal residue" evidence="4">
    <location>
        <position position="1"/>
    </location>
</feature>
<dbReference type="AlphaFoldDB" id="A0A6P8J5K7"/>
<dbReference type="GeneID" id="116308647"/>
<feature type="domain" description="VWFA" evidence="2">
    <location>
        <begin position="774"/>
        <end position="957"/>
    </location>
</feature>
<name>A0A6P8J5K7_ACTTE</name>
<dbReference type="Proteomes" id="UP000515163">
    <property type="component" value="Unplaced"/>
</dbReference>
<dbReference type="OrthoDB" id="299997at2759"/>
<evidence type="ECO:0000259" key="2">
    <source>
        <dbReference type="PROSITE" id="PS50234"/>
    </source>
</evidence>
<evidence type="ECO:0000313" key="4">
    <source>
        <dbReference type="RefSeq" id="XP_031574982.1"/>
    </source>
</evidence>
<proteinExistence type="predicted"/>
<dbReference type="SMART" id="SM00327">
    <property type="entry name" value="VWA"/>
    <property type="match status" value="1"/>
</dbReference>